<dbReference type="Proteomes" id="UP000199545">
    <property type="component" value="Unassembled WGS sequence"/>
</dbReference>
<sequence>MNRKTFAYLLYSSAIVSFVILFIGFILAVWDLTHPSKSSALAAKKQIPTPQAQEGLFVGLGDSLTRGVGDSKGLGYFGLVREQLAKKNPGRISAVNLAINGQTSTDLVKQIQQEKVRILIAKARWITITIGGNDLFRGSGGLEKLDLKAAKKSREIYEKNLTTLFTEIRKLNSKATVFLFGLYNPFGDLADEKISSQLVAEWNETMQKVSARFNQIVVIPTFDLFQLEPGKYLYSDHFHPNDAGYQRMATRLLQVLEDTEEGEESHDQ</sequence>
<keyword evidence="4" id="KW-1185">Reference proteome</keyword>
<feature type="domain" description="SGNH hydrolase-type esterase" evidence="2">
    <location>
        <begin position="60"/>
        <end position="247"/>
    </location>
</feature>
<dbReference type="Pfam" id="PF13472">
    <property type="entry name" value="Lipase_GDSL_2"/>
    <property type="match status" value="1"/>
</dbReference>
<dbReference type="PANTHER" id="PTHR30383:SF27">
    <property type="entry name" value="SPORE GERMINATION LIPASE LIPC"/>
    <property type="match status" value="1"/>
</dbReference>
<feature type="transmembrane region" description="Helical" evidence="1">
    <location>
        <begin position="7"/>
        <end position="30"/>
    </location>
</feature>
<keyword evidence="1" id="KW-0472">Membrane</keyword>
<gene>
    <name evidence="3" type="ORF">SAMN05421852_10928</name>
</gene>
<dbReference type="SUPFAM" id="SSF52266">
    <property type="entry name" value="SGNH hydrolase"/>
    <property type="match status" value="1"/>
</dbReference>
<dbReference type="InterPro" id="IPR013830">
    <property type="entry name" value="SGNH_hydro"/>
</dbReference>
<organism evidence="3 4">
    <name type="scientific">Thermoflavimicrobium dichotomicum</name>
    <dbReference type="NCBI Taxonomy" id="46223"/>
    <lineage>
        <taxon>Bacteria</taxon>
        <taxon>Bacillati</taxon>
        <taxon>Bacillota</taxon>
        <taxon>Bacilli</taxon>
        <taxon>Bacillales</taxon>
        <taxon>Thermoactinomycetaceae</taxon>
        <taxon>Thermoflavimicrobium</taxon>
    </lineage>
</organism>
<dbReference type="OrthoDB" id="252349at2"/>
<reference evidence="3 4" key="1">
    <citation type="submission" date="2016-10" db="EMBL/GenBank/DDBJ databases">
        <authorList>
            <person name="de Groot N.N."/>
        </authorList>
    </citation>
    <scope>NUCLEOTIDE SEQUENCE [LARGE SCALE GENOMIC DNA]</scope>
    <source>
        <strain evidence="3 4">DSM 44778</strain>
    </source>
</reference>
<proteinExistence type="predicted"/>
<protein>
    <submittedName>
        <fullName evidence="3">Lysophospholipase L1</fullName>
    </submittedName>
</protein>
<keyword evidence="1" id="KW-0812">Transmembrane</keyword>
<accession>A0A1I3R620</accession>
<dbReference type="RefSeq" id="WP_093230103.1">
    <property type="nucleotide sequence ID" value="NZ_FORR01000009.1"/>
</dbReference>
<keyword evidence="1" id="KW-1133">Transmembrane helix</keyword>
<evidence type="ECO:0000256" key="1">
    <source>
        <dbReference type="SAM" id="Phobius"/>
    </source>
</evidence>
<dbReference type="InterPro" id="IPR036514">
    <property type="entry name" value="SGNH_hydro_sf"/>
</dbReference>
<dbReference type="EMBL" id="FORR01000009">
    <property type="protein sequence ID" value="SFJ41500.1"/>
    <property type="molecule type" value="Genomic_DNA"/>
</dbReference>
<dbReference type="CDD" id="cd04506">
    <property type="entry name" value="SGNH_hydrolase_YpmR_like"/>
    <property type="match status" value="1"/>
</dbReference>
<dbReference type="InterPro" id="IPR051532">
    <property type="entry name" value="Ester_Hydrolysis_Enzymes"/>
</dbReference>
<dbReference type="GO" id="GO:0004622">
    <property type="term" value="F:phosphatidylcholine lysophospholipase activity"/>
    <property type="evidence" value="ECO:0007669"/>
    <property type="project" value="TreeGrafter"/>
</dbReference>
<evidence type="ECO:0000313" key="4">
    <source>
        <dbReference type="Proteomes" id="UP000199545"/>
    </source>
</evidence>
<dbReference type="AlphaFoldDB" id="A0A1I3R620"/>
<name>A0A1I3R620_9BACL</name>
<dbReference type="STRING" id="46223.SAMN05421852_10928"/>
<evidence type="ECO:0000313" key="3">
    <source>
        <dbReference type="EMBL" id="SFJ41500.1"/>
    </source>
</evidence>
<evidence type="ECO:0000259" key="2">
    <source>
        <dbReference type="Pfam" id="PF13472"/>
    </source>
</evidence>
<dbReference type="PANTHER" id="PTHR30383">
    <property type="entry name" value="THIOESTERASE 1/PROTEASE 1/LYSOPHOSPHOLIPASE L1"/>
    <property type="match status" value="1"/>
</dbReference>
<dbReference type="Gene3D" id="3.40.50.1110">
    <property type="entry name" value="SGNH hydrolase"/>
    <property type="match status" value="1"/>
</dbReference>